<dbReference type="GO" id="GO:0017004">
    <property type="term" value="P:cytochrome complex assembly"/>
    <property type="evidence" value="ECO:0007669"/>
    <property type="project" value="UniProtKB-KW"/>
</dbReference>
<dbReference type="PANTHER" id="PTHR42852">
    <property type="entry name" value="THIOL:DISULFIDE INTERCHANGE PROTEIN DSBE"/>
    <property type="match status" value="1"/>
</dbReference>
<dbReference type="SUPFAM" id="SSF52833">
    <property type="entry name" value="Thioredoxin-like"/>
    <property type="match status" value="1"/>
</dbReference>
<evidence type="ECO:0000313" key="7">
    <source>
        <dbReference type="EMBL" id="TDO20689.1"/>
    </source>
</evidence>
<keyword evidence="3" id="KW-1015">Disulfide bond</keyword>
<dbReference type="PANTHER" id="PTHR42852:SF6">
    <property type="entry name" value="THIOL:DISULFIDE INTERCHANGE PROTEIN DSBE"/>
    <property type="match status" value="1"/>
</dbReference>
<keyword evidence="4" id="KW-0676">Redox-active center</keyword>
<evidence type="ECO:0000256" key="2">
    <source>
        <dbReference type="ARBA" id="ARBA00022748"/>
    </source>
</evidence>
<dbReference type="EMBL" id="SNWM01000004">
    <property type="protein sequence ID" value="TDO20689.1"/>
    <property type="molecule type" value="Genomic_DNA"/>
</dbReference>
<protein>
    <submittedName>
        <fullName evidence="7">Thiol-disulfide isomerase/thioredoxin</fullName>
    </submittedName>
</protein>
<dbReference type="Proteomes" id="UP000295499">
    <property type="component" value="Unassembled WGS sequence"/>
</dbReference>
<organism evidence="7 8">
    <name type="scientific">Pedobacter duraquae</name>
    <dbReference type="NCBI Taxonomy" id="425511"/>
    <lineage>
        <taxon>Bacteria</taxon>
        <taxon>Pseudomonadati</taxon>
        <taxon>Bacteroidota</taxon>
        <taxon>Sphingobacteriia</taxon>
        <taxon>Sphingobacteriales</taxon>
        <taxon>Sphingobacteriaceae</taxon>
        <taxon>Pedobacter</taxon>
    </lineage>
</organism>
<comment type="caution">
    <text evidence="7">The sequence shown here is derived from an EMBL/GenBank/DDBJ whole genome shotgun (WGS) entry which is preliminary data.</text>
</comment>
<gene>
    <name evidence="7" type="ORF">CLV32_3322</name>
</gene>
<evidence type="ECO:0000259" key="6">
    <source>
        <dbReference type="Pfam" id="PF08534"/>
    </source>
</evidence>
<dbReference type="AlphaFoldDB" id="A0A4V3C346"/>
<accession>A0A4V3C346</accession>
<evidence type="ECO:0000256" key="5">
    <source>
        <dbReference type="SAM" id="SignalP"/>
    </source>
</evidence>
<keyword evidence="7" id="KW-0413">Isomerase</keyword>
<proteinExistence type="predicted"/>
<dbReference type="Pfam" id="PF08534">
    <property type="entry name" value="Redoxin"/>
    <property type="match status" value="1"/>
</dbReference>
<comment type="subcellular location">
    <subcellularLocation>
        <location evidence="1">Cell envelope</location>
    </subcellularLocation>
</comment>
<dbReference type="GO" id="GO:0016491">
    <property type="term" value="F:oxidoreductase activity"/>
    <property type="evidence" value="ECO:0007669"/>
    <property type="project" value="InterPro"/>
</dbReference>
<dbReference type="InterPro" id="IPR036249">
    <property type="entry name" value="Thioredoxin-like_sf"/>
</dbReference>
<dbReference type="InterPro" id="IPR050553">
    <property type="entry name" value="Thioredoxin_ResA/DsbE_sf"/>
</dbReference>
<dbReference type="CDD" id="cd02966">
    <property type="entry name" value="TlpA_like_family"/>
    <property type="match status" value="1"/>
</dbReference>
<dbReference type="GO" id="GO:0016853">
    <property type="term" value="F:isomerase activity"/>
    <property type="evidence" value="ECO:0007669"/>
    <property type="project" value="UniProtKB-KW"/>
</dbReference>
<evidence type="ECO:0000256" key="3">
    <source>
        <dbReference type="ARBA" id="ARBA00023157"/>
    </source>
</evidence>
<reference evidence="7 8" key="1">
    <citation type="submission" date="2019-03" db="EMBL/GenBank/DDBJ databases">
        <title>Genomic Encyclopedia of Archaeal and Bacterial Type Strains, Phase II (KMG-II): from individual species to whole genera.</title>
        <authorList>
            <person name="Goeker M."/>
        </authorList>
    </citation>
    <scope>NUCLEOTIDE SEQUENCE [LARGE SCALE GENOMIC DNA]</scope>
    <source>
        <strain evidence="7 8">DSM 19034</strain>
    </source>
</reference>
<feature type="chain" id="PRO_5020787695" evidence="5">
    <location>
        <begin position="20"/>
        <end position="489"/>
    </location>
</feature>
<feature type="signal peptide" evidence="5">
    <location>
        <begin position="1"/>
        <end position="19"/>
    </location>
</feature>
<name>A0A4V3C346_9SPHI</name>
<keyword evidence="2" id="KW-0201">Cytochrome c-type biogenesis</keyword>
<evidence type="ECO:0000313" key="8">
    <source>
        <dbReference type="Proteomes" id="UP000295499"/>
    </source>
</evidence>
<dbReference type="OrthoDB" id="1095575at2"/>
<feature type="domain" description="Redoxin" evidence="6">
    <location>
        <begin position="360"/>
        <end position="473"/>
    </location>
</feature>
<dbReference type="GO" id="GO:0030313">
    <property type="term" value="C:cell envelope"/>
    <property type="evidence" value="ECO:0007669"/>
    <property type="project" value="UniProtKB-SubCell"/>
</dbReference>
<dbReference type="Gene3D" id="3.40.30.10">
    <property type="entry name" value="Glutaredoxin"/>
    <property type="match status" value="1"/>
</dbReference>
<keyword evidence="8" id="KW-1185">Reference proteome</keyword>
<dbReference type="InterPro" id="IPR013740">
    <property type="entry name" value="Redoxin"/>
</dbReference>
<evidence type="ECO:0000256" key="1">
    <source>
        <dbReference type="ARBA" id="ARBA00004196"/>
    </source>
</evidence>
<dbReference type="RefSeq" id="WP_133557393.1">
    <property type="nucleotide sequence ID" value="NZ_SNWM01000004.1"/>
</dbReference>
<keyword evidence="5" id="KW-0732">Signal</keyword>
<evidence type="ECO:0000256" key="4">
    <source>
        <dbReference type="ARBA" id="ARBA00023284"/>
    </source>
</evidence>
<sequence>MKLKMIFLLLSSFLPPVMGQIKAKRVIVTGEVINVTSTTPKVFGVNFLNPFEKTRKSASLDSTQHFAVQDSMLFTQNMTIFYNNAFINLYVVPGDSVHLVVDAAKLDQSDFKWLTISGDHAGLSTSLNSVHNFLAKLPYHKYNYALPEDQMLDEVIKDYGRYLIALNAYSDVHHLDKVIIEFCKKDIKYGISNWISDYVNNGNDSVSSKAGRIQMFSDSFFEFGSDSSFVSMMYPYHLANYMYWKVGLNPEIGAAIKLGRLQQAFRLAAEAIIDQPASISRDYMLFNYIAEQINKNSSTKIEVAPLAKYFTNAKLYNLLLRFNDNRGIVNIHKAIVSEVKYMGHTQTIQVFNQVDMLKMLSEKHPRKIIYIDIYATWCAPCIQEMSYATAMKKRLAGKEIVFVNICLQSTEVNWVKLLKAGKSGSENYYLGDDDSKLMMGDFDISGFPTYILIDQTGRIITTHAPRPSELNELEKEVERINRGGKKTAG</sequence>